<proteinExistence type="predicted"/>
<dbReference type="EMBL" id="CP036265">
    <property type="protein sequence ID" value="QDT13967.1"/>
    <property type="molecule type" value="Genomic_DNA"/>
</dbReference>
<dbReference type="PANTHER" id="PTHR30093">
    <property type="entry name" value="GENERAL SECRETION PATHWAY PROTEIN G"/>
    <property type="match status" value="1"/>
</dbReference>
<dbReference type="AlphaFoldDB" id="A0A517P3M1"/>
<feature type="domain" description="DUF1559" evidence="2">
    <location>
        <begin position="40"/>
        <end position="356"/>
    </location>
</feature>
<evidence type="ECO:0000256" key="1">
    <source>
        <dbReference type="SAM" id="Phobius"/>
    </source>
</evidence>
<dbReference type="RefSeq" id="WP_145356587.1">
    <property type="nucleotide sequence ID" value="NZ_CP036265.1"/>
</dbReference>
<organism evidence="3 4">
    <name type="scientific">Alienimonas californiensis</name>
    <dbReference type="NCBI Taxonomy" id="2527989"/>
    <lineage>
        <taxon>Bacteria</taxon>
        <taxon>Pseudomonadati</taxon>
        <taxon>Planctomycetota</taxon>
        <taxon>Planctomycetia</taxon>
        <taxon>Planctomycetales</taxon>
        <taxon>Planctomycetaceae</taxon>
        <taxon>Alienimonas</taxon>
    </lineage>
</organism>
<evidence type="ECO:0000313" key="3">
    <source>
        <dbReference type="EMBL" id="QDT13967.1"/>
    </source>
</evidence>
<dbReference type="Pfam" id="PF07963">
    <property type="entry name" value="N_methyl"/>
    <property type="match status" value="1"/>
</dbReference>
<dbReference type="OrthoDB" id="255848at2"/>
<evidence type="ECO:0000313" key="4">
    <source>
        <dbReference type="Proteomes" id="UP000318741"/>
    </source>
</evidence>
<dbReference type="Gene3D" id="3.30.700.10">
    <property type="entry name" value="Glycoprotein, Type 4 Pilin"/>
    <property type="match status" value="1"/>
</dbReference>
<dbReference type="InterPro" id="IPR012902">
    <property type="entry name" value="N_methyl_site"/>
</dbReference>
<dbReference type="InterPro" id="IPR011453">
    <property type="entry name" value="DUF1559"/>
</dbReference>
<keyword evidence="4" id="KW-1185">Reference proteome</keyword>
<reference evidence="3 4" key="1">
    <citation type="submission" date="2019-02" db="EMBL/GenBank/DDBJ databases">
        <title>Deep-cultivation of Planctomycetes and their phenomic and genomic characterization uncovers novel biology.</title>
        <authorList>
            <person name="Wiegand S."/>
            <person name="Jogler M."/>
            <person name="Boedeker C."/>
            <person name="Pinto D."/>
            <person name="Vollmers J."/>
            <person name="Rivas-Marin E."/>
            <person name="Kohn T."/>
            <person name="Peeters S.H."/>
            <person name="Heuer A."/>
            <person name="Rast P."/>
            <person name="Oberbeckmann S."/>
            <person name="Bunk B."/>
            <person name="Jeske O."/>
            <person name="Meyerdierks A."/>
            <person name="Storesund J.E."/>
            <person name="Kallscheuer N."/>
            <person name="Luecker S."/>
            <person name="Lage O.M."/>
            <person name="Pohl T."/>
            <person name="Merkel B.J."/>
            <person name="Hornburger P."/>
            <person name="Mueller R.-W."/>
            <person name="Bruemmer F."/>
            <person name="Labrenz M."/>
            <person name="Spormann A.M."/>
            <person name="Op den Camp H."/>
            <person name="Overmann J."/>
            <person name="Amann R."/>
            <person name="Jetten M.S.M."/>
            <person name="Mascher T."/>
            <person name="Medema M.H."/>
            <person name="Devos D.P."/>
            <person name="Kaster A.-K."/>
            <person name="Ovreas L."/>
            <person name="Rohde M."/>
            <person name="Galperin M.Y."/>
            <person name="Jogler C."/>
        </authorList>
    </citation>
    <scope>NUCLEOTIDE SEQUENCE [LARGE SCALE GENOMIC DNA]</scope>
    <source>
        <strain evidence="3 4">CA12</strain>
    </source>
</reference>
<keyword evidence="1" id="KW-0472">Membrane</keyword>
<evidence type="ECO:0000259" key="2">
    <source>
        <dbReference type="Pfam" id="PF07596"/>
    </source>
</evidence>
<dbReference type="PANTHER" id="PTHR30093:SF2">
    <property type="entry name" value="TYPE II SECRETION SYSTEM PROTEIN H"/>
    <property type="match status" value="1"/>
</dbReference>
<dbReference type="KEGG" id="acaf:CA12_00350"/>
<name>A0A517P3M1_9PLAN</name>
<dbReference type="Pfam" id="PF07596">
    <property type="entry name" value="SBP_bac_10"/>
    <property type="match status" value="1"/>
</dbReference>
<feature type="transmembrane region" description="Helical" evidence="1">
    <location>
        <begin position="21"/>
        <end position="39"/>
    </location>
</feature>
<protein>
    <submittedName>
        <fullName evidence="3">Putative major pilin subunit</fullName>
    </submittedName>
</protein>
<gene>
    <name evidence="3" type="ORF">CA12_00350</name>
</gene>
<keyword evidence="1" id="KW-0812">Transmembrane</keyword>
<keyword evidence="1" id="KW-1133">Transmembrane helix</keyword>
<dbReference type="NCBIfam" id="TIGR02532">
    <property type="entry name" value="IV_pilin_GFxxxE"/>
    <property type="match status" value="1"/>
</dbReference>
<dbReference type="Proteomes" id="UP000318741">
    <property type="component" value="Chromosome"/>
</dbReference>
<dbReference type="InterPro" id="IPR045584">
    <property type="entry name" value="Pilin-like"/>
</dbReference>
<dbReference type="PROSITE" id="PS00409">
    <property type="entry name" value="PROKAR_NTER_METHYL"/>
    <property type="match status" value="1"/>
</dbReference>
<dbReference type="SUPFAM" id="SSF54523">
    <property type="entry name" value="Pili subunits"/>
    <property type="match status" value="1"/>
</dbReference>
<sequence length="377" mass="41224">MSSIRAPRGPAPRTGFTLIELLVVIAIIAILVSLLLPAVQQAREAARKSQCQNNLKQLALAVHNFESARKKLPAGWLMNRDVTFPSGYGTSGQGTSLFPQLMPYLDQMTVADKLHADMSNVDLGPWNASGPVPGVWGGLRGEAAWWDYDDGDDTTYDTWTTAFAKIPTLLCPSAEENTPMDLYLTHYGTYGDEASGGAGQSLDGFYSDSTLERLGRTNYLGVNGWYGRVGISGVDKRSGFFNRRDKIGFQSARDGLTQSLLFGEASGTRCVAYDGETAFQWISSPPLHGFAGLKGHAGKNLYDPRPANYDVYWIVDFSSGWHEPEDDFMRFQGDHLGVTQFAMGDGSVQSLSDNTDYFLFADLCGIKDGDVLETTPF</sequence>
<accession>A0A517P3M1</accession>